<feature type="binding site" evidence="7">
    <location>
        <position position="211"/>
    </location>
    <ligand>
        <name>Zn(2+)</name>
        <dbReference type="ChEBI" id="CHEBI:29105"/>
        <label>2</label>
        <note>catalytic</note>
    </ligand>
</feature>
<evidence type="ECO:0000256" key="4">
    <source>
        <dbReference type="ARBA" id="ARBA00022833"/>
    </source>
</evidence>
<dbReference type="OrthoDB" id="2840902at2759"/>
<evidence type="ECO:0000256" key="7">
    <source>
        <dbReference type="PIRSR" id="PIRSR621190-2"/>
    </source>
</evidence>
<keyword evidence="5" id="KW-0482">Metalloprotease</keyword>
<comment type="cofactor">
    <cofactor evidence="7">
        <name>Ca(2+)</name>
        <dbReference type="ChEBI" id="CHEBI:29108"/>
    </cofactor>
    <text evidence="7">Can bind about 5 Ca(2+) ions per subunit.</text>
</comment>
<reference evidence="10" key="1">
    <citation type="journal article" date="2008" name="PLoS Genet.">
        <title>Genomic islands in the pathogenic filamentous fungus Aspergillus fumigatus.</title>
        <authorList>
            <person name="Fedorova N.D."/>
            <person name="Khaldi N."/>
            <person name="Joardar V.S."/>
            <person name="Maiti R."/>
            <person name="Amedeo P."/>
            <person name="Anderson M.J."/>
            <person name="Crabtree J."/>
            <person name="Silva J.C."/>
            <person name="Badger J.H."/>
            <person name="Albarraq A."/>
            <person name="Angiuoli S."/>
            <person name="Bussey H."/>
            <person name="Bowyer P."/>
            <person name="Cotty P.J."/>
            <person name="Dyer P.S."/>
            <person name="Egan A."/>
            <person name="Galens K."/>
            <person name="Fraser-Liggett C.M."/>
            <person name="Haas B.J."/>
            <person name="Inman J.M."/>
            <person name="Kent R."/>
            <person name="Lemieux S."/>
            <person name="Malavazi I."/>
            <person name="Orvis J."/>
            <person name="Roemer T."/>
            <person name="Ronning C.M."/>
            <person name="Sundaram J.P."/>
            <person name="Sutton G."/>
            <person name="Turner G."/>
            <person name="Venter J.C."/>
            <person name="White O.R."/>
            <person name="Whitty B.R."/>
            <person name="Youngman P."/>
            <person name="Wolfe K.H."/>
            <person name="Goldman G.H."/>
            <person name="Wortman J.R."/>
            <person name="Jiang B."/>
            <person name="Denning D.W."/>
            <person name="Nierman W.C."/>
        </authorList>
    </citation>
    <scope>NUCLEOTIDE SEQUENCE [LARGE SCALE GENOMIC DNA]</scope>
    <source>
        <strain evidence="10">ATCC 1020 / DSM 3700 / CBS 544.65 / FGSC A1164 / JCM 1740 / NRRL 181 / WB 181</strain>
    </source>
</reference>
<dbReference type="CDD" id="cd04278">
    <property type="entry name" value="ZnMc_MMP"/>
    <property type="match status" value="1"/>
</dbReference>
<feature type="binding site" evidence="7">
    <location>
        <position position="114"/>
    </location>
    <ligand>
        <name>Ca(2+)</name>
        <dbReference type="ChEBI" id="CHEBI:29108"/>
        <label>1</label>
    </ligand>
</feature>
<feature type="binding site" evidence="7">
    <location>
        <position position="149"/>
    </location>
    <ligand>
        <name>Ca(2+)</name>
        <dbReference type="ChEBI" id="CHEBI:29108"/>
        <label>2</label>
    </ligand>
</feature>
<dbReference type="VEuPathDB" id="FungiDB:NFIA_091870"/>
<dbReference type="GO" id="GO:0031012">
    <property type="term" value="C:extracellular matrix"/>
    <property type="evidence" value="ECO:0007669"/>
    <property type="project" value="InterPro"/>
</dbReference>
<dbReference type="STRING" id="331117.A1DIM0"/>
<dbReference type="EMBL" id="DS027696">
    <property type="protein sequence ID" value="EAW19227.1"/>
    <property type="molecule type" value="Genomic_DNA"/>
</dbReference>
<dbReference type="SMART" id="SM00235">
    <property type="entry name" value="ZnMc"/>
    <property type="match status" value="1"/>
</dbReference>
<evidence type="ECO:0000259" key="8">
    <source>
        <dbReference type="SMART" id="SM00235"/>
    </source>
</evidence>
<dbReference type="GO" id="GO:0008270">
    <property type="term" value="F:zinc ion binding"/>
    <property type="evidence" value="ECO:0007669"/>
    <property type="project" value="InterPro"/>
</dbReference>
<feature type="binding site" evidence="7">
    <location>
        <position position="159"/>
    </location>
    <ligand>
        <name>Zn(2+)</name>
        <dbReference type="ChEBI" id="CHEBI:29105"/>
        <label>1</label>
    </ligand>
</feature>
<feature type="binding site" evidence="7">
    <location>
        <position position="221"/>
    </location>
    <ligand>
        <name>Zn(2+)</name>
        <dbReference type="ChEBI" id="CHEBI:29105"/>
        <label>2</label>
        <note>catalytic</note>
    </ligand>
</feature>
<evidence type="ECO:0000256" key="6">
    <source>
        <dbReference type="PIRSR" id="PIRSR621190-1"/>
    </source>
</evidence>
<feature type="binding site" evidence="7">
    <location>
        <position position="170"/>
    </location>
    <ligand>
        <name>Ca(2+)</name>
        <dbReference type="ChEBI" id="CHEBI:29108"/>
        <label>3</label>
    </ligand>
</feature>
<dbReference type="InterPro" id="IPR002477">
    <property type="entry name" value="Peptidoglycan-bd-like"/>
</dbReference>
<organism evidence="9 10">
    <name type="scientific">Neosartorya fischeri (strain ATCC 1020 / DSM 3700 / CBS 544.65 / FGSC A1164 / JCM 1740 / NRRL 181 / WB 181)</name>
    <name type="common">Aspergillus fischerianus</name>
    <dbReference type="NCBI Taxonomy" id="331117"/>
    <lineage>
        <taxon>Eukaryota</taxon>
        <taxon>Fungi</taxon>
        <taxon>Dikarya</taxon>
        <taxon>Ascomycota</taxon>
        <taxon>Pezizomycotina</taxon>
        <taxon>Eurotiomycetes</taxon>
        <taxon>Eurotiomycetidae</taxon>
        <taxon>Eurotiales</taxon>
        <taxon>Aspergillaceae</taxon>
        <taxon>Aspergillus</taxon>
        <taxon>Aspergillus subgen. Fumigati</taxon>
    </lineage>
</organism>
<dbReference type="InterPro" id="IPR021190">
    <property type="entry name" value="Pept_M10A"/>
</dbReference>
<dbReference type="Pfam" id="PF01471">
    <property type="entry name" value="PG_binding_1"/>
    <property type="match status" value="1"/>
</dbReference>
<dbReference type="SUPFAM" id="SSF69318">
    <property type="entry name" value="Integrin alpha N-terminal domain"/>
    <property type="match status" value="1"/>
</dbReference>
<feature type="binding site" evidence="7">
    <location>
        <position position="195"/>
    </location>
    <ligand>
        <name>Ca(2+)</name>
        <dbReference type="ChEBI" id="CHEBI:29108"/>
        <label>3</label>
    </ligand>
</feature>
<dbReference type="Pfam" id="PF00413">
    <property type="entry name" value="Peptidase_M10"/>
    <property type="match status" value="1"/>
</dbReference>
<dbReference type="GO" id="GO:0004222">
    <property type="term" value="F:metalloendopeptidase activity"/>
    <property type="evidence" value="ECO:0007669"/>
    <property type="project" value="InterPro"/>
</dbReference>
<feature type="binding site" evidence="7">
    <location>
        <position position="193"/>
    </location>
    <ligand>
        <name>Zn(2+)</name>
        <dbReference type="ChEBI" id="CHEBI:29105"/>
        <label>1</label>
    </ligand>
</feature>
<evidence type="ECO:0000256" key="2">
    <source>
        <dbReference type="ARBA" id="ARBA00022723"/>
    </source>
</evidence>
<dbReference type="GO" id="GO:0006508">
    <property type="term" value="P:proteolysis"/>
    <property type="evidence" value="ECO:0007669"/>
    <property type="project" value="UniProtKB-KW"/>
</dbReference>
<feature type="binding site" evidence="7">
    <location>
        <position position="169"/>
    </location>
    <ligand>
        <name>Ca(2+)</name>
        <dbReference type="ChEBI" id="CHEBI:29108"/>
        <label>3</label>
    </ligand>
</feature>
<feature type="binding site" evidence="7">
    <location>
        <position position="198"/>
    </location>
    <ligand>
        <name>Ca(2+)</name>
        <dbReference type="ChEBI" id="CHEBI:29108"/>
        <label>3</label>
    </ligand>
</feature>
<feature type="binding site" evidence="7">
    <location>
        <position position="215"/>
    </location>
    <ligand>
        <name>Zn(2+)</name>
        <dbReference type="ChEBI" id="CHEBI:29105"/>
        <label>2</label>
        <note>catalytic</note>
    </ligand>
</feature>
<evidence type="ECO:0000256" key="5">
    <source>
        <dbReference type="ARBA" id="ARBA00023049"/>
    </source>
</evidence>
<keyword evidence="1" id="KW-0645">Protease</keyword>
<dbReference type="PANTHER" id="PTHR10201">
    <property type="entry name" value="MATRIX METALLOPROTEINASE"/>
    <property type="match status" value="1"/>
</dbReference>
<dbReference type="PANTHER" id="PTHR10201:SF323">
    <property type="entry name" value="MATRIX METALLOPROTEINASE-21"/>
    <property type="match status" value="1"/>
</dbReference>
<dbReference type="Proteomes" id="UP000006702">
    <property type="component" value="Unassembled WGS sequence"/>
</dbReference>
<dbReference type="RefSeq" id="XP_001261124.1">
    <property type="nucleotide sequence ID" value="XM_001261123.1"/>
</dbReference>
<dbReference type="InterPro" id="IPR036365">
    <property type="entry name" value="PGBD-like_sf"/>
</dbReference>
<dbReference type="AlphaFoldDB" id="A1DIM0"/>
<dbReference type="PRINTS" id="PR00138">
    <property type="entry name" value="MATRIXIN"/>
</dbReference>
<keyword evidence="10" id="KW-1185">Reference proteome</keyword>
<dbReference type="SUPFAM" id="SSF47090">
    <property type="entry name" value="PGBD-like"/>
    <property type="match status" value="1"/>
</dbReference>
<comment type="cofactor">
    <cofactor evidence="7">
        <name>Zn(2+)</name>
        <dbReference type="ChEBI" id="CHEBI:29105"/>
    </cofactor>
    <text evidence="7">Binds 2 Zn(2+) ions per subunit.</text>
</comment>
<dbReference type="SUPFAM" id="SSF55486">
    <property type="entry name" value="Metalloproteases ('zincins'), catalytic domain"/>
    <property type="match status" value="1"/>
</dbReference>
<dbReference type="InterPro" id="IPR001818">
    <property type="entry name" value="Pept_M10_metallopeptidase"/>
</dbReference>
<accession>A1DIM0</accession>
<name>A1DIM0_NEOFI</name>
<dbReference type="InterPro" id="IPR028994">
    <property type="entry name" value="Integrin_alpha_N"/>
</dbReference>
<dbReference type="InterPro" id="IPR033739">
    <property type="entry name" value="M10A_MMP"/>
</dbReference>
<evidence type="ECO:0000313" key="10">
    <source>
        <dbReference type="Proteomes" id="UP000006702"/>
    </source>
</evidence>
<evidence type="ECO:0000313" key="9">
    <source>
        <dbReference type="EMBL" id="EAW19227.1"/>
    </source>
</evidence>
<dbReference type="HOGENOM" id="CLU_443501_0_0_1"/>
<evidence type="ECO:0000256" key="1">
    <source>
        <dbReference type="ARBA" id="ARBA00022670"/>
    </source>
</evidence>
<evidence type="ECO:0000256" key="3">
    <source>
        <dbReference type="ARBA" id="ARBA00022801"/>
    </source>
</evidence>
<feature type="domain" description="Peptidase metallopeptidase" evidence="8">
    <location>
        <begin position="95"/>
        <end position="255"/>
    </location>
</feature>
<protein>
    <submittedName>
        <fullName evidence="9">Matrix metalloproteinase</fullName>
    </submittedName>
</protein>
<dbReference type="eggNOG" id="KOG1565">
    <property type="taxonomic scope" value="Eukaryota"/>
</dbReference>
<feature type="binding site" evidence="7">
    <location>
        <position position="229"/>
    </location>
    <ligand>
        <name>Zn(2+)</name>
        <dbReference type="ChEBI" id="CHEBI:29105"/>
        <label>2</label>
        <note>catalytic</note>
    </ligand>
</feature>
<sequence>MPKRSGTAWKPPYVEDVARGNPHAQEQLLAYLKRFGYYQNEREGTLQAIEAGVRNFQQSHRLPETGVFEPTMFELLGRPRCGVPDNGISFGFVLGESRWQHTNLTFAFDNFTADISEQQARREILDALADWSNVTPLTFAELPSTQPADLRFMWASGNHANEPVEKDFDGLGGVLAHAFFPPPSGGTLAGQIHFDEDELWTATGLRNAALHEIGHALGLNHSPDNLSVMSAFVNTLAIKPLTMDDIVGVQSLYGQRPVGPFTSVFDSGGHGMPSFDLMSDFDRAFAFDFDHSGAMDHLVMYRPGQQGLITIVKKQSDGSFTAVYTSDAIGGYKMPSNLNTDQAFAFDYDHSGLLDHICLYRPGQGKFWIIAHDTVDTWRAVYNNDGTGIGGLNFNLVQDRAFAFDFEHIGAQDHLFLFRNGSVGGIRILKNDVGTFRVAYNSNNGFPGSATIYNHVAVPFDFNHSGLMDHVIIYLPGSHTDPSFRKIEIFRNDNGTFKPVLQNPDLADGIAGYKLLSVNIQMLAFDLDGNGKTDYLLIYDPGSGQIIIANHRGNDFVRAYDQGGFAGGGIGKFDLKDPRDRIVAFDYDSKGTLDYLVCLRPGTGDLRILKNERTVV</sequence>
<gene>
    <name evidence="9" type="ORF">NFIA_091870</name>
</gene>
<keyword evidence="3" id="KW-0378">Hydrolase</keyword>
<feature type="binding site" description="in inhibited form" evidence="7">
    <location>
        <position position="81"/>
    </location>
    <ligand>
        <name>Zn(2+)</name>
        <dbReference type="ChEBI" id="CHEBI:29105"/>
        <label>2</label>
        <note>catalytic</note>
    </ligand>
</feature>
<dbReference type="KEGG" id="nfi:NFIA_091870"/>
<keyword evidence="7" id="KW-0106">Calcium</keyword>
<dbReference type="Gene3D" id="3.40.390.10">
    <property type="entry name" value="Collagenase (Catalytic Domain)"/>
    <property type="match status" value="1"/>
</dbReference>
<feature type="binding site" evidence="7">
    <location>
        <position position="177"/>
    </location>
    <ligand>
        <name>Zn(2+)</name>
        <dbReference type="ChEBI" id="CHEBI:29105"/>
        <label>1</label>
    </ligand>
</feature>
<dbReference type="InterPro" id="IPR006026">
    <property type="entry name" value="Peptidase_Metallo"/>
</dbReference>
<keyword evidence="4 7" id="KW-0862">Zinc</keyword>
<feature type="binding site" evidence="7">
    <location>
        <position position="198"/>
    </location>
    <ligand>
        <name>Ca(2+)</name>
        <dbReference type="ChEBI" id="CHEBI:29108"/>
        <label>1</label>
    </ligand>
</feature>
<dbReference type="InterPro" id="IPR024079">
    <property type="entry name" value="MetalloPept_cat_dom_sf"/>
</dbReference>
<dbReference type="GeneID" id="4587682"/>
<feature type="active site" evidence="6">
    <location>
        <position position="212"/>
    </location>
</feature>
<proteinExistence type="predicted"/>
<keyword evidence="2 7" id="KW-0479">Metal-binding</keyword>